<sequence length="53" mass="5723">MLVILTVEPKGLILHILVKFCFILSCLSLGGKLHMLSLVCIAGELFFSLGGCM</sequence>
<keyword evidence="1" id="KW-0812">Transmembrane</keyword>
<evidence type="ECO:0000313" key="2">
    <source>
        <dbReference type="EMBL" id="CAI9549611.1"/>
    </source>
</evidence>
<gene>
    <name evidence="2" type="ORF">SPARVUS_LOCUS3380065</name>
</gene>
<evidence type="ECO:0000313" key="3">
    <source>
        <dbReference type="Proteomes" id="UP001162483"/>
    </source>
</evidence>
<keyword evidence="1" id="KW-1133">Transmembrane helix</keyword>
<keyword evidence="1" id="KW-0472">Membrane</keyword>
<proteinExistence type="predicted"/>
<dbReference type="EMBL" id="CATNWA010005236">
    <property type="protein sequence ID" value="CAI9549611.1"/>
    <property type="molecule type" value="Genomic_DNA"/>
</dbReference>
<dbReference type="Proteomes" id="UP001162483">
    <property type="component" value="Unassembled WGS sequence"/>
</dbReference>
<evidence type="ECO:0008006" key="4">
    <source>
        <dbReference type="Google" id="ProtNLM"/>
    </source>
</evidence>
<evidence type="ECO:0000256" key="1">
    <source>
        <dbReference type="SAM" id="Phobius"/>
    </source>
</evidence>
<feature type="transmembrane region" description="Helical" evidence="1">
    <location>
        <begin position="12"/>
        <end position="30"/>
    </location>
</feature>
<name>A0ABN9BPJ2_9NEOB</name>
<comment type="caution">
    <text evidence="2">The sequence shown here is derived from an EMBL/GenBank/DDBJ whole genome shotgun (WGS) entry which is preliminary data.</text>
</comment>
<keyword evidence="3" id="KW-1185">Reference proteome</keyword>
<organism evidence="2 3">
    <name type="scientific">Staurois parvus</name>
    <dbReference type="NCBI Taxonomy" id="386267"/>
    <lineage>
        <taxon>Eukaryota</taxon>
        <taxon>Metazoa</taxon>
        <taxon>Chordata</taxon>
        <taxon>Craniata</taxon>
        <taxon>Vertebrata</taxon>
        <taxon>Euteleostomi</taxon>
        <taxon>Amphibia</taxon>
        <taxon>Batrachia</taxon>
        <taxon>Anura</taxon>
        <taxon>Neobatrachia</taxon>
        <taxon>Ranoidea</taxon>
        <taxon>Ranidae</taxon>
        <taxon>Staurois</taxon>
    </lineage>
</organism>
<accession>A0ABN9BPJ2</accession>
<reference evidence="2" key="1">
    <citation type="submission" date="2023-05" db="EMBL/GenBank/DDBJ databases">
        <authorList>
            <person name="Stuckert A."/>
        </authorList>
    </citation>
    <scope>NUCLEOTIDE SEQUENCE</scope>
</reference>
<protein>
    <recommendedName>
        <fullName evidence="4">NADH dehydrogenase subunit 4L</fullName>
    </recommendedName>
</protein>